<dbReference type="AlphaFoldDB" id="A0A0R3X7V7"/>
<evidence type="ECO:0000313" key="5">
    <source>
        <dbReference type="WBParaSite" id="TTAC_0000963201-mRNA-1"/>
    </source>
</evidence>
<gene>
    <name evidence="3" type="ORF">TTAC_LOCUS9617</name>
</gene>
<sequence>MLDGTGDRVRAPGAYCEDVTVEETERRDLFIPTAETGRRTKKSRKTRKEKKKKNQEEGEVEEEEEEGEVVVAVAVAVEEEEEEAERHLEDSSVVKALSILQLHILIKIASKPFLGHQTIVVMLQVKSQGEEVRTDLMKAYALCSLVLDVRHMAGKRSAAVNCSSHHFYKAAVVFEERSEGPNTSTDRQDVIYSRHGLCILIALAKKTCGALLVPQDQELMTTRRSHWGLPYNPGPVFSILFLILLYRHNRRM</sequence>
<reference evidence="5" key="1">
    <citation type="submission" date="2017-02" db="UniProtKB">
        <authorList>
            <consortium name="WormBaseParasite"/>
        </authorList>
    </citation>
    <scope>IDENTIFICATION</scope>
</reference>
<evidence type="ECO:0000256" key="2">
    <source>
        <dbReference type="SAM" id="Phobius"/>
    </source>
</evidence>
<dbReference type="Proteomes" id="UP000274429">
    <property type="component" value="Unassembled WGS sequence"/>
</dbReference>
<evidence type="ECO:0000313" key="3">
    <source>
        <dbReference type="EMBL" id="VDM34487.1"/>
    </source>
</evidence>
<reference evidence="3 4" key="2">
    <citation type="submission" date="2018-11" db="EMBL/GenBank/DDBJ databases">
        <authorList>
            <consortium name="Pathogen Informatics"/>
        </authorList>
    </citation>
    <scope>NUCLEOTIDE SEQUENCE [LARGE SCALE GENOMIC DNA]</scope>
</reference>
<keyword evidence="2" id="KW-1133">Transmembrane helix</keyword>
<keyword evidence="4" id="KW-1185">Reference proteome</keyword>
<feature type="compositionally biased region" description="Basic residues" evidence="1">
    <location>
        <begin position="39"/>
        <end position="53"/>
    </location>
</feature>
<feature type="transmembrane region" description="Helical" evidence="2">
    <location>
        <begin position="227"/>
        <end position="246"/>
    </location>
</feature>
<name>A0A0R3X7V7_HYDTA</name>
<accession>A0A0R3X7V7</accession>
<organism evidence="5">
    <name type="scientific">Hydatigena taeniaeformis</name>
    <name type="common">Feline tapeworm</name>
    <name type="synonym">Taenia taeniaeformis</name>
    <dbReference type="NCBI Taxonomy" id="6205"/>
    <lineage>
        <taxon>Eukaryota</taxon>
        <taxon>Metazoa</taxon>
        <taxon>Spiralia</taxon>
        <taxon>Lophotrochozoa</taxon>
        <taxon>Platyhelminthes</taxon>
        <taxon>Cestoda</taxon>
        <taxon>Eucestoda</taxon>
        <taxon>Cyclophyllidea</taxon>
        <taxon>Taeniidae</taxon>
        <taxon>Hydatigera</taxon>
    </lineage>
</organism>
<keyword evidence="2" id="KW-0472">Membrane</keyword>
<proteinExistence type="predicted"/>
<feature type="region of interest" description="Disordered" evidence="1">
    <location>
        <begin position="27"/>
        <end position="65"/>
    </location>
</feature>
<evidence type="ECO:0000256" key="1">
    <source>
        <dbReference type="SAM" id="MobiDB-lite"/>
    </source>
</evidence>
<dbReference type="WBParaSite" id="TTAC_0000963201-mRNA-1">
    <property type="protein sequence ID" value="TTAC_0000963201-mRNA-1"/>
    <property type="gene ID" value="TTAC_0000963201"/>
</dbReference>
<dbReference type="EMBL" id="UYWX01020929">
    <property type="protein sequence ID" value="VDM34487.1"/>
    <property type="molecule type" value="Genomic_DNA"/>
</dbReference>
<protein>
    <submittedName>
        <fullName evidence="3 5">Uncharacterized protein</fullName>
    </submittedName>
</protein>
<evidence type="ECO:0000313" key="4">
    <source>
        <dbReference type="Proteomes" id="UP000274429"/>
    </source>
</evidence>
<keyword evidence="2" id="KW-0812">Transmembrane</keyword>